<reference evidence="2" key="2">
    <citation type="submission" date="2023-07" db="EMBL/GenBank/DDBJ databases">
        <authorList>
            <consortium name="Lawrence Berkeley National Laboratory"/>
            <person name="Haridas S."/>
            <person name="Hensen N."/>
            <person name="Bonometti L."/>
            <person name="Westerberg I."/>
            <person name="Brannstrom I.O."/>
            <person name="Guillou S."/>
            <person name="Cros-Aarteil S."/>
            <person name="Calhoun S."/>
            <person name="Kuo A."/>
            <person name="Mondo S."/>
            <person name="Pangilinan J."/>
            <person name="Riley R."/>
            <person name="LaButti K."/>
            <person name="Andreopoulos B."/>
            <person name="Lipzen A."/>
            <person name="Chen C."/>
            <person name="Yanf M."/>
            <person name="Daum C."/>
            <person name="Ng V."/>
            <person name="Clum A."/>
            <person name="Steindorff A."/>
            <person name="Ohm R."/>
            <person name="Martin F."/>
            <person name="Silar P."/>
            <person name="Natvig D."/>
            <person name="Lalanne C."/>
            <person name="Gautier V."/>
            <person name="Ament-velasquez S.L."/>
            <person name="Kruys A."/>
            <person name="Hutchinson M.I."/>
            <person name="Powell A.J."/>
            <person name="Barry K."/>
            <person name="Miller A.N."/>
            <person name="Grigoriev I.V."/>
            <person name="Debuchy R."/>
            <person name="Gladieux P."/>
            <person name="Thoren M.H."/>
            <person name="Johannesson H."/>
        </authorList>
    </citation>
    <scope>NUCLEOTIDE SEQUENCE</scope>
    <source>
        <strain evidence="2">FGSC 1904</strain>
    </source>
</reference>
<reference evidence="2" key="1">
    <citation type="journal article" date="2023" name="Mol. Phylogenet. Evol.">
        <title>Genome-scale phylogeny and comparative genomics of the fungal order Sordariales.</title>
        <authorList>
            <person name="Hensen N."/>
            <person name="Bonometti L."/>
            <person name="Westerberg I."/>
            <person name="Brannstrom I.O."/>
            <person name="Guillou S."/>
            <person name="Cros-Aarteil S."/>
            <person name="Calhoun S."/>
            <person name="Haridas S."/>
            <person name="Kuo A."/>
            <person name="Mondo S."/>
            <person name="Pangilinan J."/>
            <person name="Riley R."/>
            <person name="LaButti K."/>
            <person name="Andreopoulos B."/>
            <person name="Lipzen A."/>
            <person name="Chen C."/>
            <person name="Yan M."/>
            <person name="Daum C."/>
            <person name="Ng V."/>
            <person name="Clum A."/>
            <person name="Steindorff A."/>
            <person name="Ohm R.A."/>
            <person name="Martin F."/>
            <person name="Silar P."/>
            <person name="Natvig D.O."/>
            <person name="Lalanne C."/>
            <person name="Gautier V."/>
            <person name="Ament-Velasquez S.L."/>
            <person name="Kruys A."/>
            <person name="Hutchinson M.I."/>
            <person name="Powell A.J."/>
            <person name="Barry K."/>
            <person name="Miller A.N."/>
            <person name="Grigoriev I.V."/>
            <person name="Debuchy R."/>
            <person name="Gladieux P."/>
            <person name="Hiltunen Thoren M."/>
            <person name="Johannesson H."/>
        </authorList>
    </citation>
    <scope>NUCLEOTIDE SEQUENCE</scope>
    <source>
        <strain evidence="2">FGSC 1904</strain>
    </source>
</reference>
<evidence type="ECO:0000313" key="3">
    <source>
        <dbReference type="Proteomes" id="UP001281003"/>
    </source>
</evidence>
<comment type="caution">
    <text evidence="2">The sequence shown here is derived from an EMBL/GenBank/DDBJ whole genome shotgun (WGS) entry which is preliminary data.</text>
</comment>
<keyword evidence="3" id="KW-1185">Reference proteome</keyword>
<accession>A0AAE0PFN8</accession>
<protein>
    <submittedName>
        <fullName evidence="2">Uncharacterized protein</fullName>
    </submittedName>
</protein>
<evidence type="ECO:0000313" key="2">
    <source>
        <dbReference type="EMBL" id="KAK3398927.1"/>
    </source>
</evidence>
<proteinExistence type="predicted"/>
<name>A0AAE0PFN8_SORBR</name>
<gene>
    <name evidence="2" type="ORF">B0T20DRAFT_468673</name>
</gene>
<organism evidence="2 3">
    <name type="scientific">Sordaria brevicollis</name>
    <dbReference type="NCBI Taxonomy" id="83679"/>
    <lineage>
        <taxon>Eukaryota</taxon>
        <taxon>Fungi</taxon>
        <taxon>Dikarya</taxon>
        <taxon>Ascomycota</taxon>
        <taxon>Pezizomycotina</taxon>
        <taxon>Sordariomycetes</taxon>
        <taxon>Sordariomycetidae</taxon>
        <taxon>Sordariales</taxon>
        <taxon>Sordariaceae</taxon>
        <taxon>Sordaria</taxon>
    </lineage>
</organism>
<feature type="region of interest" description="Disordered" evidence="1">
    <location>
        <begin position="1"/>
        <end position="28"/>
    </location>
</feature>
<sequence>MFDAKPSHSPQKQIARRREQTSGHFIPPVPALNSHSIVMAACTERREVVQATHTVKNEAQDTRSGDLGSAGSLRVCPRPVAVIREDSREIRAHVELLKAVHPITNSGTLAYLENWREGTKVRANILSGMSTNIVGSVRMAHRLRVPMMYDFRDRNSGTKSNNDERRFVGGSRGLEKWNVVSELLHHCGPAKPKAVNRSLERVLENRELRLCALHSRLQICVCWQREIWVKKSSDDGSETGNPRQMSHGKVVRDEKSRWQIVVPWAIIRLSFFNWVWSVGESISCYSVHSSPAQMGRSDFE</sequence>
<dbReference type="Proteomes" id="UP001281003">
    <property type="component" value="Unassembled WGS sequence"/>
</dbReference>
<dbReference type="EMBL" id="JAUTDP010000005">
    <property type="protein sequence ID" value="KAK3398927.1"/>
    <property type="molecule type" value="Genomic_DNA"/>
</dbReference>
<evidence type="ECO:0000256" key="1">
    <source>
        <dbReference type="SAM" id="MobiDB-lite"/>
    </source>
</evidence>
<dbReference type="AlphaFoldDB" id="A0AAE0PFN8"/>